<protein>
    <recommendedName>
        <fullName evidence="3">Phage tail protein</fullName>
    </recommendedName>
</protein>
<name>A0A412PAM9_9FIRM</name>
<dbReference type="EMBL" id="QRWX01000005">
    <property type="protein sequence ID" value="RGT53660.1"/>
    <property type="molecule type" value="Genomic_DNA"/>
</dbReference>
<accession>A0A412PAM9</accession>
<proteinExistence type="predicted"/>
<evidence type="ECO:0008006" key="3">
    <source>
        <dbReference type="Google" id="ProtNLM"/>
    </source>
</evidence>
<gene>
    <name evidence="1" type="ORF">DWX20_09480</name>
</gene>
<dbReference type="RefSeq" id="WP_118765328.1">
    <property type="nucleotide sequence ID" value="NZ_CABJCF010000005.1"/>
</dbReference>
<dbReference type="Gene3D" id="2.40.30.200">
    <property type="match status" value="1"/>
</dbReference>
<evidence type="ECO:0000313" key="1">
    <source>
        <dbReference type="EMBL" id="RGT53660.1"/>
    </source>
</evidence>
<evidence type="ECO:0000313" key="2">
    <source>
        <dbReference type="Proteomes" id="UP000284731"/>
    </source>
</evidence>
<reference evidence="1 2" key="1">
    <citation type="submission" date="2018-08" db="EMBL/GenBank/DDBJ databases">
        <title>A genome reference for cultivated species of the human gut microbiota.</title>
        <authorList>
            <person name="Zou Y."/>
            <person name="Xue W."/>
            <person name="Luo G."/>
        </authorList>
    </citation>
    <scope>NUCLEOTIDE SEQUENCE [LARGE SCALE GENOMIC DNA]</scope>
    <source>
        <strain evidence="1 2">AF18-46</strain>
    </source>
</reference>
<dbReference type="AlphaFoldDB" id="A0A412PAM9"/>
<comment type="caution">
    <text evidence="1">The sequence shown here is derived from an EMBL/GenBank/DDBJ whole genome shotgun (WGS) entry which is preliminary data.</text>
</comment>
<organism evidence="1 2">
    <name type="scientific">Solobacterium moorei</name>
    <dbReference type="NCBI Taxonomy" id="102148"/>
    <lineage>
        <taxon>Bacteria</taxon>
        <taxon>Bacillati</taxon>
        <taxon>Bacillota</taxon>
        <taxon>Erysipelotrichia</taxon>
        <taxon>Erysipelotrichales</taxon>
        <taxon>Erysipelotrichaceae</taxon>
        <taxon>Solobacterium</taxon>
    </lineage>
</organism>
<sequence>MADTFLFSGRKSSAFSTYVADTDGWNSAARRMDAINVPGRNGTLTPINSNSFENIQITYLCYLKNEMRTKLNDLVGWLNSHAGYQRLEDTFHPEYFRLARYNGSFEVMSKDKLTAAFNVVFDCMPQKFLKSGEQITTLKTSGSITNPTNYIAKPIIKIYGTGIVKIGSAAIKIVKPGNAFIEFDCDLLNAYEGSDNRNSNVELIGEPALLPNTTNGITLGNGITKVEIKPRWYTI</sequence>
<dbReference type="Proteomes" id="UP000284731">
    <property type="component" value="Unassembled WGS sequence"/>
</dbReference>